<dbReference type="EMBL" id="JADEWZ010000004">
    <property type="protein sequence ID" value="MBE9115018.1"/>
    <property type="molecule type" value="Genomic_DNA"/>
</dbReference>
<proteinExistence type="predicted"/>
<protein>
    <submittedName>
        <fullName evidence="1">Uncharacterized protein</fullName>
    </submittedName>
</protein>
<name>A0A8J7B8R1_9CYAN</name>
<sequence length="217" mass="24088">MTSTATARSQNSWDFDFSTPYPTQDSDLLKQLSFIPGLKEILMARQVHALEHATVWVLGDMARPRGIGDRFEEQQDNETLGGLSTDRGFYLYGPVNRIHLGRAVRRALERLKSGEWDLALHPRCGTNTSVSRLLTAGFFAGISLLFPRGPLEQLFAFGIATTAAAQLSPDLGNLAQKHLTTSIPFNLEVDSISQTTDLWGRSAYFIGVRWCESSVVR</sequence>
<keyword evidence="2" id="KW-1185">Reference proteome</keyword>
<reference evidence="1" key="1">
    <citation type="submission" date="2020-10" db="EMBL/GenBank/DDBJ databases">
        <authorList>
            <person name="Castelo-Branco R."/>
            <person name="Eusebio N."/>
            <person name="Adriana R."/>
            <person name="Vieira A."/>
            <person name="Brugerolle De Fraissinette N."/>
            <person name="Rezende De Castro R."/>
            <person name="Schneider M.P."/>
            <person name="Vasconcelos V."/>
            <person name="Leao P.N."/>
        </authorList>
    </citation>
    <scope>NUCLEOTIDE SEQUENCE</scope>
    <source>
        <strain evidence="1">LEGE 07157</strain>
    </source>
</reference>
<accession>A0A8J7B8R1</accession>
<evidence type="ECO:0000313" key="1">
    <source>
        <dbReference type="EMBL" id="MBE9115018.1"/>
    </source>
</evidence>
<dbReference type="AlphaFoldDB" id="A0A8J7B8R1"/>
<dbReference type="Pfam" id="PF19928">
    <property type="entry name" value="DUF6391"/>
    <property type="match status" value="1"/>
</dbReference>
<dbReference type="Proteomes" id="UP000654482">
    <property type="component" value="Unassembled WGS sequence"/>
</dbReference>
<evidence type="ECO:0000313" key="2">
    <source>
        <dbReference type="Proteomes" id="UP000654482"/>
    </source>
</evidence>
<organism evidence="1 2">
    <name type="scientific">Lusitaniella coriacea LEGE 07157</name>
    <dbReference type="NCBI Taxonomy" id="945747"/>
    <lineage>
        <taxon>Bacteria</taxon>
        <taxon>Bacillati</taxon>
        <taxon>Cyanobacteriota</taxon>
        <taxon>Cyanophyceae</taxon>
        <taxon>Spirulinales</taxon>
        <taxon>Lusitaniellaceae</taxon>
        <taxon>Lusitaniella</taxon>
    </lineage>
</organism>
<comment type="caution">
    <text evidence="1">The sequence shown here is derived from an EMBL/GenBank/DDBJ whole genome shotgun (WGS) entry which is preliminary data.</text>
</comment>
<dbReference type="RefSeq" id="WP_194028108.1">
    <property type="nucleotide sequence ID" value="NZ_JADEWZ010000004.1"/>
</dbReference>
<gene>
    <name evidence="1" type="ORF">IQ249_03805</name>
</gene>